<keyword evidence="6 8" id="KW-0067">ATP-binding</keyword>
<dbReference type="GO" id="GO:0005737">
    <property type="term" value="C:cytoplasm"/>
    <property type="evidence" value="ECO:0007669"/>
    <property type="project" value="TreeGrafter"/>
</dbReference>
<comment type="similarity">
    <text evidence="1 8">Belongs to the thymidylate kinase family.</text>
</comment>
<evidence type="ECO:0000256" key="7">
    <source>
        <dbReference type="ARBA" id="ARBA00048743"/>
    </source>
</evidence>
<evidence type="ECO:0000256" key="3">
    <source>
        <dbReference type="ARBA" id="ARBA00022727"/>
    </source>
</evidence>
<comment type="caution">
    <text evidence="10">The sequence shown here is derived from an EMBL/GenBank/DDBJ whole genome shotgun (WGS) entry which is preliminary data.</text>
</comment>
<dbReference type="RefSeq" id="WP_048100292.1">
    <property type="nucleotide sequence ID" value="NZ_JFZT01000050.1"/>
</dbReference>
<organism evidence="10 11">
    <name type="scientific">Candidatus Acidianus copahuensis</name>
    <dbReference type="NCBI Taxonomy" id="1160895"/>
    <lineage>
        <taxon>Archaea</taxon>
        <taxon>Thermoproteota</taxon>
        <taxon>Thermoprotei</taxon>
        <taxon>Sulfolobales</taxon>
        <taxon>Sulfolobaceae</taxon>
        <taxon>Acidianus</taxon>
    </lineage>
</organism>
<name>A0A031LN24_9CREN</name>
<dbReference type="InterPro" id="IPR027417">
    <property type="entry name" value="P-loop_NTPase"/>
</dbReference>
<dbReference type="AlphaFoldDB" id="A0A031LN24"/>
<dbReference type="PROSITE" id="PS01331">
    <property type="entry name" value="THYMIDYLATE_KINASE"/>
    <property type="match status" value="1"/>
</dbReference>
<sequence length="186" mass="21040">MLIAIEGIDGSGKTTLANSLEKELNNRGISALSTHEPFTKEITEMIRIQGWKDPVVLTLLFAADRAIHLSWISTRNEKIIILDRYIYSTIAYQSTMGLDDKWIISVNEKFPKPQLTILLDLPEEIALKRIKKNDSFNFSEKINLLGKIRKKYIELSNDGKTIILDATETAETLTKKATDAVLDLFS</sequence>
<evidence type="ECO:0000256" key="8">
    <source>
        <dbReference type="HAMAP-Rule" id="MF_00165"/>
    </source>
</evidence>
<dbReference type="EMBL" id="JFZT01000050">
    <property type="protein sequence ID" value="EZQ02401.1"/>
    <property type="molecule type" value="Genomic_DNA"/>
</dbReference>
<dbReference type="SUPFAM" id="SSF52540">
    <property type="entry name" value="P-loop containing nucleoside triphosphate hydrolases"/>
    <property type="match status" value="1"/>
</dbReference>
<evidence type="ECO:0000256" key="5">
    <source>
        <dbReference type="ARBA" id="ARBA00022777"/>
    </source>
</evidence>
<reference evidence="10 11" key="1">
    <citation type="submission" date="2014-03" db="EMBL/GenBank/DDBJ databases">
        <title>Draft genome sequence of the novel thermoacidophilic archaea Acidianus copahuensis ALE1 strain, isolated from Copahue volcanic area in Neuquen Argentina.</title>
        <authorList>
            <person name="Urbieta M.S."/>
            <person name="Rascovan N."/>
            <person name="Castro C."/>
            <person name="Revale S."/>
            <person name="Giaveno M.A."/>
            <person name="Vazquez M.P."/>
            <person name="Donati E.R."/>
        </authorList>
    </citation>
    <scope>NUCLEOTIDE SEQUENCE [LARGE SCALE GENOMIC DNA]</scope>
    <source>
        <strain evidence="10 11">ALE1</strain>
    </source>
</reference>
<dbReference type="STRING" id="1160895.CM19_10440"/>
<dbReference type="PANTHER" id="PTHR10344">
    <property type="entry name" value="THYMIDYLATE KINASE"/>
    <property type="match status" value="1"/>
</dbReference>
<dbReference type="NCBIfam" id="TIGR00041">
    <property type="entry name" value="DTMP_kinase"/>
    <property type="match status" value="1"/>
</dbReference>
<evidence type="ECO:0000313" key="11">
    <source>
        <dbReference type="Proteomes" id="UP000024332"/>
    </source>
</evidence>
<dbReference type="HAMAP" id="MF_00165">
    <property type="entry name" value="Thymidylate_kinase"/>
    <property type="match status" value="1"/>
</dbReference>
<dbReference type="InterPro" id="IPR018095">
    <property type="entry name" value="Thymidylate_kin_CS"/>
</dbReference>
<protein>
    <recommendedName>
        <fullName evidence="8">Probable thymidylate kinase</fullName>
        <ecNumber evidence="8">2.7.4.9</ecNumber>
    </recommendedName>
    <alternativeName>
        <fullName evidence="8">dTMP kinase</fullName>
    </alternativeName>
</protein>
<proteinExistence type="inferred from homology"/>
<keyword evidence="3 8" id="KW-0545">Nucleotide biosynthesis</keyword>
<comment type="catalytic activity">
    <reaction evidence="7 8">
        <text>dTMP + ATP = dTDP + ADP</text>
        <dbReference type="Rhea" id="RHEA:13517"/>
        <dbReference type="ChEBI" id="CHEBI:30616"/>
        <dbReference type="ChEBI" id="CHEBI:58369"/>
        <dbReference type="ChEBI" id="CHEBI:63528"/>
        <dbReference type="ChEBI" id="CHEBI:456216"/>
        <dbReference type="EC" id="2.7.4.9"/>
    </reaction>
</comment>
<keyword evidence="2 8" id="KW-0808">Transferase</keyword>
<gene>
    <name evidence="8" type="primary">tmk</name>
    <name evidence="10" type="ORF">CM19_10440</name>
</gene>
<dbReference type="EC" id="2.7.4.9" evidence="8"/>
<evidence type="ECO:0000256" key="2">
    <source>
        <dbReference type="ARBA" id="ARBA00022679"/>
    </source>
</evidence>
<evidence type="ECO:0000256" key="1">
    <source>
        <dbReference type="ARBA" id="ARBA00009776"/>
    </source>
</evidence>
<dbReference type="GO" id="GO:0006235">
    <property type="term" value="P:dTTP biosynthetic process"/>
    <property type="evidence" value="ECO:0007669"/>
    <property type="project" value="UniProtKB-UniRule"/>
</dbReference>
<dbReference type="Proteomes" id="UP000024332">
    <property type="component" value="Unassembled WGS sequence"/>
</dbReference>
<dbReference type="GO" id="GO:0006233">
    <property type="term" value="P:dTDP biosynthetic process"/>
    <property type="evidence" value="ECO:0007669"/>
    <property type="project" value="InterPro"/>
</dbReference>
<dbReference type="Pfam" id="PF02223">
    <property type="entry name" value="Thymidylate_kin"/>
    <property type="match status" value="1"/>
</dbReference>
<dbReference type="InterPro" id="IPR039430">
    <property type="entry name" value="Thymidylate_kin-like_dom"/>
</dbReference>
<dbReference type="Gene3D" id="3.40.50.300">
    <property type="entry name" value="P-loop containing nucleotide triphosphate hydrolases"/>
    <property type="match status" value="1"/>
</dbReference>
<evidence type="ECO:0000256" key="4">
    <source>
        <dbReference type="ARBA" id="ARBA00022741"/>
    </source>
</evidence>
<dbReference type="PANTHER" id="PTHR10344:SF4">
    <property type="entry name" value="UMP-CMP KINASE 2, MITOCHONDRIAL"/>
    <property type="match status" value="1"/>
</dbReference>
<dbReference type="GO" id="GO:0005524">
    <property type="term" value="F:ATP binding"/>
    <property type="evidence" value="ECO:0007669"/>
    <property type="project" value="UniProtKB-UniRule"/>
</dbReference>
<evidence type="ECO:0000259" key="9">
    <source>
        <dbReference type="Pfam" id="PF02223"/>
    </source>
</evidence>
<dbReference type="InterPro" id="IPR018094">
    <property type="entry name" value="Thymidylate_kinase"/>
</dbReference>
<keyword evidence="5 8" id="KW-0418">Kinase</keyword>
<dbReference type="GO" id="GO:0006227">
    <property type="term" value="P:dUDP biosynthetic process"/>
    <property type="evidence" value="ECO:0007669"/>
    <property type="project" value="TreeGrafter"/>
</dbReference>
<feature type="binding site" evidence="8">
    <location>
        <begin position="7"/>
        <end position="14"/>
    </location>
    <ligand>
        <name>ATP</name>
        <dbReference type="ChEBI" id="CHEBI:30616"/>
    </ligand>
</feature>
<accession>A0A031LN24</accession>
<dbReference type="CDD" id="cd01672">
    <property type="entry name" value="TMPK"/>
    <property type="match status" value="1"/>
</dbReference>
<keyword evidence="4 8" id="KW-0547">Nucleotide-binding</keyword>
<dbReference type="GO" id="GO:0004798">
    <property type="term" value="F:dTMP kinase activity"/>
    <property type="evidence" value="ECO:0007669"/>
    <property type="project" value="UniProtKB-UniRule"/>
</dbReference>
<evidence type="ECO:0000256" key="6">
    <source>
        <dbReference type="ARBA" id="ARBA00022840"/>
    </source>
</evidence>
<keyword evidence="11" id="KW-1185">Reference proteome</keyword>
<dbReference type="OrthoDB" id="43083at2157"/>
<feature type="domain" description="Thymidylate kinase-like" evidence="9">
    <location>
        <begin position="5"/>
        <end position="175"/>
    </location>
</feature>
<evidence type="ECO:0000313" key="10">
    <source>
        <dbReference type="EMBL" id="EZQ02401.1"/>
    </source>
</evidence>